<feature type="transmembrane region" description="Helical" evidence="1">
    <location>
        <begin position="12"/>
        <end position="32"/>
    </location>
</feature>
<organism evidence="2 3">
    <name type="scientific">Scytonema hofmannii PCC 7110</name>
    <dbReference type="NCBI Taxonomy" id="128403"/>
    <lineage>
        <taxon>Bacteria</taxon>
        <taxon>Bacillati</taxon>
        <taxon>Cyanobacteriota</taxon>
        <taxon>Cyanophyceae</taxon>
        <taxon>Nostocales</taxon>
        <taxon>Scytonemataceae</taxon>
        <taxon>Scytonema</taxon>
    </lineage>
</organism>
<feature type="transmembrane region" description="Helical" evidence="1">
    <location>
        <begin position="185"/>
        <end position="203"/>
    </location>
</feature>
<proteinExistence type="predicted"/>
<name>A0A139XG86_9CYAN</name>
<keyword evidence="1" id="KW-0812">Transmembrane</keyword>
<evidence type="ECO:0000256" key="1">
    <source>
        <dbReference type="SAM" id="Phobius"/>
    </source>
</evidence>
<evidence type="ECO:0000313" key="3">
    <source>
        <dbReference type="Proteomes" id="UP000076925"/>
    </source>
</evidence>
<reference evidence="2 3" key="1">
    <citation type="journal article" date="2013" name="Genome Biol. Evol.">
        <title>Genomes of Stigonematalean cyanobacteria (subsection V) and the evolution of oxygenic photosynthesis from prokaryotes to plastids.</title>
        <authorList>
            <person name="Dagan T."/>
            <person name="Roettger M."/>
            <person name="Stucken K."/>
            <person name="Landan G."/>
            <person name="Koch R."/>
            <person name="Major P."/>
            <person name="Gould S.B."/>
            <person name="Goremykin V.V."/>
            <person name="Rippka R."/>
            <person name="Tandeau de Marsac N."/>
            <person name="Gugger M."/>
            <person name="Lockhart P.J."/>
            <person name="Allen J.F."/>
            <person name="Brune I."/>
            <person name="Maus I."/>
            <person name="Puhler A."/>
            <person name="Martin W.F."/>
        </authorList>
    </citation>
    <scope>NUCLEOTIDE SEQUENCE [LARGE SCALE GENOMIC DNA]</scope>
    <source>
        <strain evidence="2 3">PCC 7110</strain>
    </source>
</reference>
<keyword evidence="1" id="KW-0472">Membrane</keyword>
<feature type="transmembrane region" description="Helical" evidence="1">
    <location>
        <begin position="152"/>
        <end position="173"/>
    </location>
</feature>
<feature type="transmembrane region" description="Helical" evidence="1">
    <location>
        <begin position="239"/>
        <end position="255"/>
    </location>
</feature>
<keyword evidence="3" id="KW-1185">Reference proteome</keyword>
<dbReference type="STRING" id="128403.WA1_00675"/>
<feature type="transmembrane region" description="Helical" evidence="1">
    <location>
        <begin position="44"/>
        <end position="63"/>
    </location>
</feature>
<dbReference type="Proteomes" id="UP000076925">
    <property type="component" value="Unassembled WGS sequence"/>
</dbReference>
<protein>
    <recommendedName>
        <fullName evidence="4">ZIP Zinc transporter</fullName>
    </recommendedName>
</protein>
<dbReference type="RefSeq" id="WP_017742154.1">
    <property type="nucleotide sequence ID" value="NZ_KQ976354.1"/>
</dbReference>
<feature type="transmembrane region" description="Helical" evidence="1">
    <location>
        <begin position="209"/>
        <end position="227"/>
    </location>
</feature>
<accession>A0A139XG86</accession>
<dbReference type="AlphaFoldDB" id="A0A139XG86"/>
<comment type="caution">
    <text evidence="2">The sequence shown here is derived from an EMBL/GenBank/DDBJ whole genome shotgun (WGS) entry which is preliminary data.</text>
</comment>
<keyword evidence="1" id="KW-1133">Transmembrane helix</keyword>
<dbReference type="OrthoDB" id="21325at2"/>
<evidence type="ECO:0008006" key="4">
    <source>
        <dbReference type="Google" id="ProtNLM"/>
    </source>
</evidence>
<feature type="transmembrane region" description="Helical" evidence="1">
    <location>
        <begin position="123"/>
        <end position="146"/>
    </location>
</feature>
<dbReference type="EMBL" id="ANNX02000012">
    <property type="protein sequence ID" value="KYC43715.1"/>
    <property type="molecule type" value="Genomic_DNA"/>
</dbReference>
<evidence type="ECO:0000313" key="2">
    <source>
        <dbReference type="EMBL" id="KYC43715.1"/>
    </source>
</evidence>
<sequence length="256" mass="28575">MFAVTEQTVFNSNILLLSAFCALAFALIHMLSGKLHLLRETPRNQWLSFGSGVSVAYVFVHILPELNKAQKTVKSSLENGLVFLEHHVYLVALLGLAVFYGLERFAIESRQRNQKVGKGDVTASGVFWIHIASFAIYNAFIGYLLLHREEKGIQSLFLFFFAMALHFVVNDYGLREHHKAIYDRIGRWILATAIIVGWVIGSATVIDKAAVAVLFAFLAGGVVLNILKEELPEERESRFWSFALGAGAYTILLLAI</sequence>
<gene>
    <name evidence="2" type="ORF">WA1_00675</name>
</gene>
<feature type="transmembrane region" description="Helical" evidence="1">
    <location>
        <begin position="83"/>
        <end position="102"/>
    </location>
</feature>